<dbReference type="OrthoDB" id="3733716at2"/>
<dbReference type="RefSeq" id="WP_122190813.1">
    <property type="nucleotide sequence ID" value="NZ_RFFH01000015.1"/>
</dbReference>
<protein>
    <submittedName>
        <fullName evidence="2">DUF4190 domain-containing protein</fullName>
    </submittedName>
</protein>
<dbReference type="AlphaFoldDB" id="A0A3M2KVM8"/>
<evidence type="ECO:0000256" key="1">
    <source>
        <dbReference type="SAM" id="Phobius"/>
    </source>
</evidence>
<accession>A0A3M2KVM8</accession>
<comment type="caution">
    <text evidence="2">The sequence shown here is derived from an EMBL/GenBank/DDBJ whole genome shotgun (WGS) entry which is preliminary data.</text>
</comment>
<evidence type="ECO:0000313" key="2">
    <source>
        <dbReference type="EMBL" id="RMI29251.1"/>
    </source>
</evidence>
<feature type="transmembrane region" description="Helical" evidence="1">
    <location>
        <begin position="69"/>
        <end position="92"/>
    </location>
</feature>
<reference evidence="2 3" key="1">
    <citation type="submission" date="2018-10" db="EMBL/GenBank/DDBJ databases">
        <title>Isolation from cow dung.</title>
        <authorList>
            <person name="Ling L."/>
        </authorList>
    </citation>
    <scope>NUCLEOTIDE SEQUENCE [LARGE SCALE GENOMIC DNA]</scope>
    <source>
        <strain evidence="2 3">NEAU-LL90</strain>
    </source>
</reference>
<dbReference type="Proteomes" id="UP000279275">
    <property type="component" value="Unassembled WGS sequence"/>
</dbReference>
<keyword evidence="3" id="KW-1185">Reference proteome</keyword>
<dbReference type="EMBL" id="RFFH01000015">
    <property type="protein sequence ID" value="RMI29251.1"/>
    <property type="molecule type" value="Genomic_DNA"/>
</dbReference>
<keyword evidence="1" id="KW-0472">Membrane</keyword>
<keyword evidence="1" id="KW-0812">Transmembrane</keyword>
<sequence length="97" mass="10356">MFPEYFEALNDEPIGQPIEHPHATTVLLVGALSLFCCGALGPVAWVMGRRALDEIERSGGAYGGRSQVMTGYILGIIGTCLMVAIAGLYLLMGCSHR</sequence>
<evidence type="ECO:0000313" key="3">
    <source>
        <dbReference type="Proteomes" id="UP000279275"/>
    </source>
</evidence>
<proteinExistence type="predicted"/>
<organism evidence="2 3">
    <name type="scientific">Nocardia stercoris</name>
    <dbReference type="NCBI Taxonomy" id="2483361"/>
    <lineage>
        <taxon>Bacteria</taxon>
        <taxon>Bacillati</taxon>
        <taxon>Actinomycetota</taxon>
        <taxon>Actinomycetes</taxon>
        <taxon>Mycobacteriales</taxon>
        <taxon>Nocardiaceae</taxon>
        <taxon>Nocardia</taxon>
    </lineage>
</organism>
<gene>
    <name evidence="2" type="ORF">EBN03_26245</name>
</gene>
<feature type="transmembrane region" description="Helical" evidence="1">
    <location>
        <begin position="26"/>
        <end position="48"/>
    </location>
</feature>
<keyword evidence="1" id="KW-1133">Transmembrane helix</keyword>
<name>A0A3M2KVM8_9NOCA</name>